<organism evidence="2 3">
    <name type="scientific">Citrobacter koseri (strain ATCC BAA-895 / CDC 4225-83 / SGSC4696)</name>
    <dbReference type="NCBI Taxonomy" id="290338"/>
    <lineage>
        <taxon>Bacteria</taxon>
        <taxon>Pseudomonadati</taxon>
        <taxon>Pseudomonadota</taxon>
        <taxon>Gammaproteobacteria</taxon>
        <taxon>Enterobacterales</taxon>
        <taxon>Enterobacteriaceae</taxon>
        <taxon>Citrobacter</taxon>
    </lineage>
</organism>
<dbReference type="EMBL" id="CP000822">
    <property type="protein sequence ID" value="ABV12354.1"/>
    <property type="molecule type" value="Genomic_DNA"/>
</dbReference>
<sequence>MGGQIMPETKIAIESSMYKALPLKPIEHVEKLIAHLKPHANTRETKCRQIINNENNRPHQCYLLLKGTIGVFRARDGFMLNSEVAPFIFGLSNQLVDAEYLLMRSEECSEIAFIPLEKVNDVIANENLWESLAKVLIYTAGRVYDHCTRISAPTSYDIIRAQLYELMRESNEFRQNITAANYIQSRTFLSRSSVMKILADLKKGGYIVTDRGVLKQIQQNIPLKY</sequence>
<accession>A8AFU1</accession>
<dbReference type="KEGG" id="cko:CKO_01214"/>
<protein>
    <recommendedName>
        <fullName evidence="1">IprA winged helix-turn-helix domain-containing protein</fullName>
    </recommendedName>
</protein>
<keyword evidence="3" id="KW-1185">Reference proteome</keyword>
<dbReference type="Proteomes" id="UP000008148">
    <property type="component" value="Chromosome"/>
</dbReference>
<dbReference type="InterPro" id="IPR014710">
    <property type="entry name" value="RmlC-like_jellyroll"/>
</dbReference>
<name>A8AFU1_CITK8</name>
<dbReference type="HOGENOM" id="CLU_080453_1_0_6"/>
<dbReference type="SUPFAM" id="SSF51206">
    <property type="entry name" value="cAMP-binding domain-like"/>
    <property type="match status" value="1"/>
</dbReference>
<dbReference type="InterPro" id="IPR018490">
    <property type="entry name" value="cNMP-bd_dom_sf"/>
</dbReference>
<proteinExistence type="predicted"/>
<dbReference type="InterPro" id="IPR041687">
    <property type="entry name" value="HTH_46"/>
</dbReference>
<evidence type="ECO:0000313" key="2">
    <source>
        <dbReference type="EMBL" id="ABV12354.1"/>
    </source>
</evidence>
<dbReference type="Pfam" id="PF15977">
    <property type="entry name" value="HTH_46"/>
    <property type="match status" value="1"/>
</dbReference>
<evidence type="ECO:0000259" key="1">
    <source>
        <dbReference type="Pfam" id="PF15977"/>
    </source>
</evidence>
<feature type="domain" description="IprA winged helix-turn-helix" evidence="1">
    <location>
        <begin position="155"/>
        <end position="222"/>
    </location>
</feature>
<gene>
    <name evidence="2" type="ordered locus">CKO_01214</name>
</gene>
<dbReference type="Gene3D" id="2.60.120.10">
    <property type="entry name" value="Jelly Rolls"/>
    <property type="match status" value="1"/>
</dbReference>
<reference evidence="2 3" key="1">
    <citation type="submission" date="2007-08" db="EMBL/GenBank/DDBJ databases">
        <authorList>
            <consortium name="The Citrobacter koseri Genome Sequencing Project"/>
            <person name="McClelland M."/>
            <person name="Sanderson E.K."/>
            <person name="Porwollik S."/>
            <person name="Spieth J."/>
            <person name="Clifton W.S."/>
            <person name="Latreille P."/>
            <person name="Courtney L."/>
            <person name="Wang C."/>
            <person name="Pepin K."/>
            <person name="Bhonagiri V."/>
            <person name="Nash W."/>
            <person name="Johnson M."/>
            <person name="Thiruvilangam P."/>
            <person name="Wilson R."/>
        </authorList>
    </citation>
    <scope>NUCLEOTIDE SEQUENCE [LARGE SCALE GENOMIC DNA]</scope>
    <source>
        <strain evidence="3">ATCC BAA-895 / CDC 4225-83 / SGSC4696</strain>
    </source>
</reference>
<dbReference type="AlphaFoldDB" id="A8AFU1"/>
<evidence type="ECO:0000313" key="3">
    <source>
        <dbReference type="Proteomes" id="UP000008148"/>
    </source>
</evidence>
<dbReference type="STRING" id="290338.CKO_01214"/>